<evidence type="ECO:0000313" key="2">
    <source>
        <dbReference type="Proteomes" id="UP001497516"/>
    </source>
</evidence>
<gene>
    <name evidence="1" type="ORF">LTRI10_LOCUS30562</name>
</gene>
<keyword evidence="2" id="KW-1185">Reference proteome</keyword>
<organism evidence="1 2">
    <name type="scientific">Linum trigynum</name>
    <dbReference type="NCBI Taxonomy" id="586398"/>
    <lineage>
        <taxon>Eukaryota</taxon>
        <taxon>Viridiplantae</taxon>
        <taxon>Streptophyta</taxon>
        <taxon>Embryophyta</taxon>
        <taxon>Tracheophyta</taxon>
        <taxon>Spermatophyta</taxon>
        <taxon>Magnoliopsida</taxon>
        <taxon>eudicotyledons</taxon>
        <taxon>Gunneridae</taxon>
        <taxon>Pentapetalae</taxon>
        <taxon>rosids</taxon>
        <taxon>fabids</taxon>
        <taxon>Malpighiales</taxon>
        <taxon>Linaceae</taxon>
        <taxon>Linum</taxon>
    </lineage>
</organism>
<evidence type="ECO:0000313" key="1">
    <source>
        <dbReference type="EMBL" id="CAL1389727.1"/>
    </source>
</evidence>
<name>A0AAV2EVI8_9ROSI</name>
<dbReference type="Proteomes" id="UP001497516">
    <property type="component" value="Chromosome 5"/>
</dbReference>
<dbReference type="EMBL" id="OZ034818">
    <property type="protein sequence ID" value="CAL1389727.1"/>
    <property type="molecule type" value="Genomic_DNA"/>
</dbReference>
<accession>A0AAV2EVI8</accession>
<sequence>MSCYRRKDLGLKSDYFFEIKFSSGLVLENREISYQMMKIIRSRSSLSIHEDVLIMKMVLQFVNFHGIRDGGGSNLVAAVESPMLGKMESSKLLGCPTTNLCFLLHCKSRVKRGLSLVSPSIRR</sequence>
<dbReference type="AlphaFoldDB" id="A0AAV2EVI8"/>
<proteinExistence type="predicted"/>
<protein>
    <submittedName>
        <fullName evidence="1">Uncharacterized protein</fullName>
    </submittedName>
</protein>
<reference evidence="1 2" key="1">
    <citation type="submission" date="2024-04" db="EMBL/GenBank/DDBJ databases">
        <authorList>
            <person name="Fracassetti M."/>
        </authorList>
    </citation>
    <scope>NUCLEOTIDE SEQUENCE [LARGE SCALE GENOMIC DNA]</scope>
</reference>